<accession>A0A2R6P8I5</accession>
<organism evidence="1 2">
    <name type="scientific">Hermanssonia centrifuga</name>
    <dbReference type="NCBI Taxonomy" id="98765"/>
    <lineage>
        <taxon>Eukaryota</taxon>
        <taxon>Fungi</taxon>
        <taxon>Dikarya</taxon>
        <taxon>Basidiomycota</taxon>
        <taxon>Agaricomycotina</taxon>
        <taxon>Agaricomycetes</taxon>
        <taxon>Polyporales</taxon>
        <taxon>Meruliaceae</taxon>
        <taxon>Hermanssonia</taxon>
    </lineage>
</organism>
<reference evidence="1 2" key="1">
    <citation type="submission" date="2018-02" db="EMBL/GenBank/DDBJ databases">
        <title>Genome sequence of the basidiomycete white-rot fungus Phlebia centrifuga.</title>
        <authorList>
            <person name="Granchi Z."/>
            <person name="Peng M."/>
            <person name="de Vries R.P."/>
            <person name="Hilden K."/>
            <person name="Makela M.R."/>
            <person name="Grigoriev I."/>
            <person name="Riley R."/>
        </authorList>
    </citation>
    <scope>NUCLEOTIDE SEQUENCE [LARGE SCALE GENOMIC DNA]</scope>
    <source>
        <strain evidence="1 2">FBCC195</strain>
    </source>
</reference>
<dbReference type="AlphaFoldDB" id="A0A2R6P8I5"/>
<sequence>MVRALRASDGRQAAMCGQASAFQGICTPQAAENMPWHIPLSKCGQYLPGEITHRCN</sequence>
<proteinExistence type="predicted"/>
<name>A0A2R6P8I5_9APHY</name>
<evidence type="ECO:0000313" key="1">
    <source>
        <dbReference type="EMBL" id="PSR87012.1"/>
    </source>
</evidence>
<evidence type="ECO:0000313" key="2">
    <source>
        <dbReference type="Proteomes" id="UP000186601"/>
    </source>
</evidence>
<dbReference type="Proteomes" id="UP000186601">
    <property type="component" value="Unassembled WGS sequence"/>
</dbReference>
<comment type="caution">
    <text evidence="1">The sequence shown here is derived from an EMBL/GenBank/DDBJ whole genome shotgun (WGS) entry which is preliminary data.</text>
</comment>
<gene>
    <name evidence="1" type="ORF">PHLCEN_2v5270</name>
</gene>
<protein>
    <submittedName>
        <fullName evidence="1">Uncharacterized protein</fullName>
    </submittedName>
</protein>
<dbReference type="EMBL" id="MLYV02000520">
    <property type="protein sequence ID" value="PSR87012.1"/>
    <property type="molecule type" value="Genomic_DNA"/>
</dbReference>
<keyword evidence="2" id="KW-1185">Reference proteome</keyword>